<dbReference type="GO" id="GO:0051603">
    <property type="term" value="P:proteolysis involved in protein catabolic process"/>
    <property type="evidence" value="ECO:0007669"/>
    <property type="project" value="TreeGrafter"/>
</dbReference>
<dbReference type="PANTHER" id="PTHR22726">
    <property type="entry name" value="METALLOENDOPEPTIDASE OMA1"/>
    <property type="match status" value="1"/>
</dbReference>
<dbReference type="EMBL" id="PGTD01000016">
    <property type="protein sequence ID" value="PJE28951.1"/>
    <property type="molecule type" value="Genomic_DNA"/>
</dbReference>
<evidence type="ECO:0000313" key="9">
    <source>
        <dbReference type="EMBL" id="PJE28951.1"/>
    </source>
</evidence>
<keyword evidence="3 6" id="KW-0378">Hydrolase</keyword>
<keyword evidence="2" id="KW-0479">Metal-binding</keyword>
<keyword evidence="12" id="KW-1185">Reference proteome</keyword>
<evidence type="ECO:0000256" key="4">
    <source>
        <dbReference type="ARBA" id="ARBA00022833"/>
    </source>
</evidence>
<reference evidence="10 11" key="1">
    <citation type="submission" date="2017-09" db="EMBL/GenBank/DDBJ databases">
        <authorList>
            <person name="Ehlers B."/>
            <person name="Leendertz F.H."/>
        </authorList>
    </citation>
    <scope>NUCLEOTIDE SEQUENCE [LARGE SCALE GENOMIC DNA]</scope>
    <source>
        <strain evidence="10 11">CGMCC 1.12662</strain>
    </source>
</reference>
<proteinExistence type="inferred from homology"/>
<name>A0A285IKL9_9RHOB</name>
<dbReference type="Gene3D" id="3.30.2010.10">
    <property type="entry name" value="Metalloproteases ('zincins'), catalytic domain"/>
    <property type="match status" value="1"/>
</dbReference>
<organism evidence="10 11">
    <name type="scientific">Pseudooceanicola antarcticus</name>
    <dbReference type="NCBI Taxonomy" id="1247613"/>
    <lineage>
        <taxon>Bacteria</taxon>
        <taxon>Pseudomonadati</taxon>
        <taxon>Pseudomonadota</taxon>
        <taxon>Alphaproteobacteria</taxon>
        <taxon>Rhodobacterales</taxon>
        <taxon>Paracoccaceae</taxon>
        <taxon>Pseudooceanicola</taxon>
    </lineage>
</organism>
<protein>
    <submittedName>
        <fullName evidence="9">Peptidase M48</fullName>
    </submittedName>
    <submittedName>
        <fullName evidence="10">Peptidase family M48</fullName>
    </submittedName>
</protein>
<comment type="cofactor">
    <cofactor evidence="6">
        <name>Zn(2+)</name>
        <dbReference type="ChEBI" id="CHEBI:29105"/>
    </cofactor>
    <text evidence="6">Binds 1 zinc ion per subunit.</text>
</comment>
<dbReference type="GO" id="GO:0016020">
    <property type="term" value="C:membrane"/>
    <property type="evidence" value="ECO:0007669"/>
    <property type="project" value="TreeGrafter"/>
</dbReference>
<keyword evidence="4 6" id="KW-0862">Zinc</keyword>
<keyword evidence="5 6" id="KW-0482">Metalloprotease</keyword>
<keyword evidence="1 6" id="KW-0645">Protease</keyword>
<dbReference type="GO" id="GO:0046872">
    <property type="term" value="F:metal ion binding"/>
    <property type="evidence" value="ECO:0007669"/>
    <property type="project" value="UniProtKB-KW"/>
</dbReference>
<dbReference type="InterPro" id="IPR051156">
    <property type="entry name" value="Mito/Outer_Membr_Metalloprot"/>
</dbReference>
<dbReference type="GO" id="GO:0004222">
    <property type="term" value="F:metalloendopeptidase activity"/>
    <property type="evidence" value="ECO:0007669"/>
    <property type="project" value="InterPro"/>
</dbReference>
<comment type="similarity">
    <text evidence="6">Belongs to the peptidase M48 family.</text>
</comment>
<evidence type="ECO:0000313" key="10">
    <source>
        <dbReference type="EMBL" id="SNY47531.1"/>
    </source>
</evidence>
<evidence type="ECO:0000259" key="8">
    <source>
        <dbReference type="Pfam" id="PF01435"/>
    </source>
</evidence>
<evidence type="ECO:0000256" key="1">
    <source>
        <dbReference type="ARBA" id="ARBA00022670"/>
    </source>
</evidence>
<dbReference type="PANTHER" id="PTHR22726:SF1">
    <property type="entry name" value="METALLOENDOPEPTIDASE OMA1, MITOCHONDRIAL"/>
    <property type="match status" value="1"/>
</dbReference>
<feature type="signal peptide" evidence="7">
    <location>
        <begin position="1"/>
        <end position="28"/>
    </location>
</feature>
<dbReference type="OrthoDB" id="7338723at2"/>
<sequence length="238" mass="25978">MTLISPARLLRPLVACVLALLVAGCDLPQTGDTQPGTPARLGSEAAARQFALVVQTVEPEIERYCRARRADGRCAFRIAIDHRRRSAPNAFQTLDENGQPVLIFTLALIADMRNPDELAFVMAHEASHHILDHLGQQRRYAEQGAREYAEIAARSGASKSAVRRASAMGAAFTARSYSKQFELQADALGTRIAFTAGYDPLIGAQYFTRIPDPGEEFLGSHPPNSERMATVRQALASM</sequence>
<evidence type="ECO:0000313" key="12">
    <source>
        <dbReference type="Proteomes" id="UP000231702"/>
    </source>
</evidence>
<evidence type="ECO:0000256" key="6">
    <source>
        <dbReference type="RuleBase" id="RU003983"/>
    </source>
</evidence>
<evidence type="ECO:0000256" key="2">
    <source>
        <dbReference type="ARBA" id="ARBA00022723"/>
    </source>
</evidence>
<dbReference type="InterPro" id="IPR001915">
    <property type="entry name" value="Peptidase_M48"/>
</dbReference>
<evidence type="ECO:0000256" key="3">
    <source>
        <dbReference type="ARBA" id="ARBA00022801"/>
    </source>
</evidence>
<evidence type="ECO:0000313" key="11">
    <source>
        <dbReference type="Proteomes" id="UP000231655"/>
    </source>
</evidence>
<dbReference type="EMBL" id="OBEA01000002">
    <property type="protein sequence ID" value="SNY47531.1"/>
    <property type="molecule type" value="Genomic_DNA"/>
</dbReference>
<feature type="chain" id="PRO_5012696069" evidence="7">
    <location>
        <begin position="29"/>
        <end position="238"/>
    </location>
</feature>
<feature type="domain" description="Peptidase M48" evidence="8">
    <location>
        <begin position="84"/>
        <end position="233"/>
    </location>
</feature>
<dbReference type="AlphaFoldDB" id="A0A285IKL9"/>
<evidence type="ECO:0000256" key="5">
    <source>
        <dbReference type="ARBA" id="ARBA00023049"/>
    </source>
</evidence>
<dbReference type="Proteomes" id="UP000231702">
    <property type="component" value="Unassembled WGS sequence"/>
</dbReference>
<reference evidence="9 12" key="2">
    <citation type="journal article" date="2018" name="Int. J. Syst. Evol. Microbiol.">
        <title>Pseudooceanicola lipolyticus sp. nov., a marine alphaproteobacterium, reclassification of Oceanicola flagellatus as Pseudooceanicola flagellatus comb. nov. and emended description of the genus Pseudooceanicola.</title>
        <authorList>
            <person name="Huang M.-M."/>
            <person name="Guo L.-L."/>
            <person name="Wu Y.-H."/>
            <person name="Lai Q.-L."/>
            <person name="Shao Z.-Z."/>
            <person name="Wang C.-S."/>
            <person name="Wu M."/>
            <person name="Xu X.-W."/>
        </authorList>
    </citation>
    <scope>NUCLEOTIDE SEQUENCE [LARGE SCALE GENOMIC DNA]</scope>
    <source>
        <strain evidence="9 12">Ar-45</strain>
    </source>
</reference>
<keyword evidence="7" id="KW-0732">Signal</keyword>
<gene>
    <name evidence="9" type="ORF">CVM39_10880</name>
    <name evidence="10" type="ORF">SAMN06297129_1191</name>
</gene>
<dbReference type="Proteomes" id="UP000231655">
    <property type="component" value="Unassembled WGS sequence"/>
</dbReference>
<evidence type="ECO:0000256" key="7">
    <source>
        <dbReference type="SAM" id="SignalP"/>
    </source>
</evidence>
<accession>A0A285IKL9</accession>
<dbReference type="Pfam" id="PF01435">
    <property type="entry name" value="Peptidase_M48"/>
    <property type="match status" value="1"/>
</dbReference>